<keyword evidence="5 7" id="KW-1133">Transmembrane helix</keyword>
<keyword evidence="6 7" id="KW-0472">Membrane</keyword>
<dbReference type="SUPFAM" id="SSF58104">
    <property type="entry name" value="Methyl-accepting chemotaxis protein (MCP) signaling domain"/>
    <property type="match status" value="1"/>
</dbReference>
<feature type="transmembrane region" description="Helical" evidence="7">
    <location>
        <begin position="883"/>
        <end position="904"/>
    </location>
</feature>
<feature type="transmembrane region" description="Helical" evidence="7">
    <location>
        <begin position="984"/>
        <end position="1014"/>
    </location>
</feature>
<name>A0ABQ1YDJ6_9BACL</name>
<proteinExistence type="inferred from homology"/>
<dbReference type="PANTHER" id="PTHR33406">
    <property type="entry name" value="MEMBRANE PROTEIN MJ1562-RELATED"/>
    <property type="match status" value="1"/>
</dbReference>
<dbReference type="Proteomes" id="UP000659344">
    <property type="component" value="Unassembled WGS sequence"/>
</dbReference>
<comment type="similarity">
    <text evidence="2">Belongs to the resistance-nodulation-cell division (RND) (TC 2.A.6) family. MmpL subfamily.</text>
</comment>
<feature type="transmembrane region" description="Helical" evidence="7">
    <location>
        <begin position="308"/>
        <end position="336"/>
    </location>
</feature>
<evidence type="ECO:0000313" key="9">
    <source>
        <dbReference type="EMBL" id="GGH21454.1"/>
    </source>
</evidence>
<dbReference type="EMBL" id="BMFT01000001">
    <property type="protein sequence ID" value="GGH21454.1"/>
    <property type="molecule type" value="Genomic_DNA"/>
</dbReference>
<sequence length="1037" mass="112214">MQKVIKWRWVILALWLVVTIVLAVFQPDVNAILRQRGQDPLKENSPSKVAASILNKMSPKGGSSNIIVFHKPEKLTEQDMKQIETGIGSIKANEAELGIGDMLDPFSIPDAKSSLISEDQTTLMVSFSLDKKEREIDDIKEEFNQTLKDVKVPFYLTGEEFIQNDYLKASEKGVEKSAILTVIFILAVLIIMFRSIIIPFVSLLAVGITYLCSMGIAAQLIDKFHFPLTSLTQMLLIAILFGIGTDYNILLFNRFKEELAHGKSTDEAIIATYKTAGKTIVYSILTVFIAFAGLSFSTFGIYQSANVVAIGAVILLLEILTLTPFIMKTLGAKLFWPTKKVTGHKENKFWAKMTSTAVKYPVLTTAIIVIMMIPVLLSSGQKLSFDQLKELGDGYDSTHGFNIVAEHFSRGQALPTTVVVENNKAMDNNESLGVIDKLTDKLKEIDGVKKVASVTQPQSEPIDDFYISSQTETVADGIHDTKDGVDQIQDGIQQMQEKLVSPDFSSVDQLVSGTGQVQQGYTQITDAINQVAQGIDQGAGGAADLRDGIKRLHAGLNTVATETATLSNGMAQLNQGYKALGDGYDQLESKLPAIQQGLAGMNGLIGGLGAKYSDLSQDPDYLTLKQTGTGLESGMAQIIGGFQELNNNYTQLNDNFAKASEGLQQIAGAQTQITTGLASLSSGTDALVNGLKEGAAGNREIAMNMKKLNEGLAGVKDGQQKLSTGLSQLSDGMTQLKDGLGKSGNGLGDISDGLDKTGNFITELNSSKTFFIPREALTNEDFKSSLNNFMSKDRTISKWIVILDYDPYSPVALETIEKINDTMRSGLNGTVLAEAKFGATGPSSTTYDMNAAQVESFSSTAIIIIAGIFLVLLFVIRKFWPSVYIILSLLASYYVAMAASNIVAEYIIHADGVSSFVPFFSFIIIVAVGVDYSIFLMMRYKEHEDLPIGEAIIHAAKHVGGVVISAMIILGGTLATLAPSGLILLIELAVATIVGLIVLCFIFLPMLLPALMVLPDAIKNRKKTSNSENLVLKISNK</sequence>
<dbReference type="NCBIfam" id="TIGR03057">
    <property type="entry name" value="xxxLxxG_by_4"/>
    <property type="match status" value="1"/>
</dbReference>
<dbReference type="InterPro" id="IPR000731">
    <property type="entry name" value="SSD"/>
</dbReference>
<evidence type="ECO:0000256" key="4">
    <source>
        <dbReference type="ARBA" id="ARBA00022692"/>
    </source>
</evidence>
<evidence type="ECO:0000256" key="2">
    <source>
        <dbReference type="ARBA" id="ARBA00010157"/>
    </source>
</evidence>
<dbReference type="Gene3D" id="1.20.1640.10">
    <property type="entry name" value="Multidrug efflux transporter AcrB transmembrane domain"/>
    <property type="match status" value="2"/>
</dbReference>
<evidence type="ECO:0000256" key="1">
    <source>
        <dbReference type="ARBA" id="ARBA00004651"/>
    </source>
</evidence>
<dbReference type="InterPro" id="IPR050545">
    <property type="entry name" value="Mycobact_MmpL"/>
</dbReference>
<evidence type="ECO:0000256" key="5">
    <source>
        <dbReference type="ARBA" id="ARBA00022989"/>
    </source>
</evidence>
<feature type="transmembrane region" description="Helical" evidence="7">
    <location>
        <begin position="280"/>
        <end position="302"/>
    </location>
</feature>
<feature type="transmembrane region" description="Helical" evidence="7">
    <location>
        <begin position="916"/>
        <end position="938"/>
    </location>
</feature>
<feature type="domain" description="SSD" evidence="8">
    <location>
        <begin position="198"/>
        <end position="332"/>
    </location>
</feature>
<evidence type="ECO:0000256" key="7">
    <source>
        <dbReference type="SAM" id="Phobius"/>
    </source>
</evidence>
<feature type="transmembrane region" description="Helical" evidence="7">
    <location>
        <begin position="857"/>
        <end position="876"/>
    </location>
</feature>
<dbReference type="PANTHER" id="PTHR33406:SF6">
    <property type="entry name" value="MEMBRANE PROTEIN YDGH-RELATED"/>
    <property type="match status" value="1"/>
</dbReference>
<organism evidence="9 10">
    <name type="scientific">Paenibacillus segetis</name>
    <dbReference type="NCBI Taxonomy" id="1325360"/>
    <lineage>
        <taxon>Bacteria</taxon>
        <taxon>Bacillati</taxon>
        <taxon>Bacillota</taxon>
        <taxon>Bacilli</taxon>
        <taxon>Bacillales</taxon>
        <taxon>Paenibacillaceae</taxon>
        <taxon>Paenibacillus</taxon>
    </lineage>
</organism>
<feature type="transmembrane region" description="Helical" evidence="7">
    <location>
        <begin position="357"/>
        <end position="377"/>
    </location>
</feature>
<evidence type="ECO:0000256" key="3">
    <source>
        <dbReference type="ARBA" id="ARBA00022475"/>
    </source>
</evidence>
<keyword evidence="3" id="KW-1003">Cell membrane</keyword>
<accession>A0ABQ1YDJ6</accession>
<feature type="transmembrane region" description="Helical" evidence="7">
    <location>
        <begin position="177"/>
        <end position="193"/>
    </location>
</feature>
<keyword evidence="10" id="KW-1185">Reference proteome</keyword>
<dbReference type="RefSeq" id="WP_188538121.1">
    <property type="nucleotide sequence ID" value="NZ_BMFT01000001.1"/>
</dbReference>
<dbReference type="Gene3D" id="1.10.287.950">
    <property type="entry name" value="Methyl-accepting chemotaxis protein"/>
    <property type="match status" value="2"/>
</dbReference>
<dbReference type="PROSITE" id="PS50156">
    <property type="entry name" value="SSD"/>
    <property type="match status" value="1"/>
</dbReference>
<dbReference type="InterPro" id="IPR004869">
    <property type="entry name" value="MMPL_dom"/>
</dbReference>
<feature type="transmembrane region" description="Helical" evidence="7">
    <location>
        <begin position="200"/>
        <end position="221"/>
    </location>
</feature>
<keyword evidence="4 7" id="KW-0812">Transmembrane</keyword>
<dbReference type="Pfam" id="PF03176">
    <property type="entry name" value="MMPL"/>
    <property type="match status" value="2"/>
</dbReference>
<dbReference type="InterPro" id="IPR023908">
    <property type="entry name" value="xxxLxxG_rpt"/>
</dbReference>
<comment type="subcellular location">
    <subcellularLocation>
        <location evidence="1">Cell membrane</location>
        <topology evidence="1">Multi-pass membrane protein</topology>
    </subcellularLocation>
</comment>
<feature type="transmembrane region" description="Helical" evidence="7">
    <location>
        <begin position="233"/>
        <end position="253"/>
    </location>
</feature>
<protein>
    <submittedName>
        <fullName evidence="9">Membrane protein</fullName>
    </submittedName>
</protein>
<evidence type="ECO:0000259" key="8">
    <source>
        <dbReference type="PROSITE" id="PS50156"/>
    </source>
</evidence>
<gene>
    <name evidence="9" type="ORF">GCM10008013_19370</name>
</gene>
<evidence type="ECO:0000256" key="6">
    <source>
        <dbReference type="ARBA" id="ARBA00023136"/>
    </source>
</evidence>
<comment type="caution">
    <text evidence="9">The sequence shown here is derived from an EMBL/GenBank/DDBJ whole genome shotgun (WGS) entry which is preliminary data.</text>
</comment>
<feature type="transmembrane region" description="Helical" evidence="7">
    <location>
        <begin position="959"/>
        <end position="978"/>
    </location>
</feature>
<evidence type="ECO:0000313" key="10">
    <source>
        <dbReference type="Proteomes" id="UP000659344"/>
    </source>
</evidence>
<reference evidence="10" key="1">
    <citation type="journal article" date="2019" name="Int. J. Syst. Evol. Microbiol.">
        <title>The Global Catalogue of Microorganisms (GCM) 10K type strain sequencing project: providing services to taxonomists for standard genome sequencing and annotation.</title>
        <authorList>
            <consortium name="The Broad Institute Genomics Platform"/>
            <consortium name="The Broad Institute Genome Sequencing Center for Infectious Disease"/>
            <person name="Wu L."/>
            <person name="Ma J."/>
        </authorList>
    </citation>
    <scope>NUCLEOTIDE SEQUENCE [LARGE SCALE GENOMIC DNA]</scope>
    <source>
        <strain evidence="10">CGMCC 1.12769</strain>
    </source>
</reference>
<dbReference type="SUPFAM" id="SSF82866">
    <property type="entry name" value="Multidrug efflux transporter AcrB transmembrane domain"/>
    <property type="match status" value="2"/>
</dbReference>